<organism evidence="12 13">
    <name type="scientific">Candidatus Enterocola intestinipullorum</name>
    <dbReference type="NCBI Taxonomy" id="2840783"/>
    <lineage>
        <taxon>Bacteria</taxon>
        <taxon>Pseudomonadati</taxon>
        <taxon>Bacteroidota</taxon>
        <taxon>Bacteroidia</taxon>
        <taxon>Bacteroidales</taxon>
        <taxon>Candidatus Enterocola</taxon>
    </lineage>
</organism>
<evidence type="ECO:0000256" key="10">
    <source>
        <dbReference type="ARBA" id="ARBA00023136"/>
    </source>
</evidence>
<dbReference type="InterPro" id="IPR003849">
    <property type="entry name" value="Preprotein_translocase_YajC"/>
</dbReference>
<keyword evidence="10 11" id="KW-0472">Membrane</keyword>
<keyword evidence="5" id="KW-1003">Cell membrane</keyword>
<gene>
    <name evidence="12" type="primary">yajC</name>
    <name evidence="12" type="ORF">IAC32_00130</name>
</gene>
<reference evidence="12" key="1">
    <citation type="submission" date="2020-10" db="EMBL/GenBank/DDBJ databases">
        <authorList>
            <person name="Gilroy R."/>
        </authorList>
    </citation>
    <scope>NUCLEOTIDE SEQUENCE</scope>
    <source>
        <strain evidence="12">D3-1215</strain>
    </source>
</reference>
<evidence type="ECO:0000313" key="12">
    <source>
        <dbReference type="EMBL" id="MBO8446145.1"/>
    </source>
</evidence>
<evidence type="ECO:0000256" key="6">
    <source>
        <dbReference type="ARBA" id="ARBA00022692"/>
    </source>
</evidence>
<dbReference type="SMART" id="SM01323">
    <property type="entry name" value="YajC"/>
    <property type="match status" value="1"/>
</dbReference>
<dbReference type="PANTHER" id="PTHR33909">
    <property type="entry name" value="SEC TRANSLOCON ACCESSORY COMPLEX SUBUNIT YAJC"/>
    <property type="match status" value="1"/>
</dbReference>
<dbReference type="PANTHER" id="PTHR33909:SF1">
    <property type="entry name" value="SEC TRANSLOCON ACCESSORY COMPLEX SUBUNIT YAJC"/>
    <property type="match status" value="1"/>
</dbReference>
<evidence type="ECO:0000256" key="4">
    <source>
        <dbReference type="ARBA" id="ARBA00022448"/>
    </source>
</evidence>
<keyword evidence="9" id="KW-0811">Translocation</keyword>
<evidence type="ECO:0000256" key="9">
    <source>
        <dbReference type="ARBA" id="ARBA00023010"/>
    </source>
</evidence>
<evidence type="ECO:0000256" key="3">
    <source>
        <dbReference type="ARBA" id="ARBA00014962"/>
    </source>
</evidence>
<evidence type="ECO:0000256" key="5">
    <source>
        <dbReference type="ARBA" id="ARBA00022475"/>
    </source>
</evidence>
<reference evidence="12" key="2">
    <citation type="journal article" date="2021" name="PeerJ">
        <title>Extensive microbial diversity within the chicken gut microbiome revealed by metagenomics and culture.</title>
        <authorList>
            <person name="Gilroy R."/>
            <person name="Ravi A."/>
            <person name="Getino M."/>
            <person name="Pursley I."/>
            <person name="Horton D.L."/>
            <person name="Alikhan N.F."/>
            <person name="Baker D."/>
            <person name="Gharbi K."/>
            <person name="Hall N."/>
            <person name="Watson M."/>
            <person name="Adriaenssens E.M."/>
            <person name="Foster-Nyarko E."/>
            <person name="Jarju S."/>
            <person name="Secka A."/>
            <person name="Antonio M."/>
            <person name="Oren A."/>
            <person name="Chaudhuri R.R."/>
            <person name="La Ragione R."/>
            <person name="Hildebrand F."/>
            <person name="Pallen M.J."/>
        </authorList>
    </citation>
    <scope>NUCLEOTIDE SEQUENCE</scope>
    <source>
        <strain evidence="12">D3-1215</strain>
    </source>
</reference>
<dbReference type="PRINTS" id="PR01853">
    <property type="entry name" value="YAJCTRNLCASE"/>
</dbReference>
<feature type="transmembrane region" description="Helical" evidence="11">
    <location>
        <begin position="15"/>
        <end position="34"/>
    </location>
</feature>
<evidence type="ECO:0000256" key="2">
    <source>
        <dbReference type="ARBA" id="ARBA00006742"/>
    </source>
</evidence>
<keyword evidence="6 11" id="KW-0812">Transmembrane</keyword>
<proteinExistence type="inferred from homology"/>
<comment type="subcellular location">
    <subcellularLocation>
        <location evidence="1">Cell membrane</location>
        <topology evidence="1">Single-pass membrane protein</topology>
    </subcellularLocation>
</comment>
<name>A0A9D9H9J2_9BACT</name>
<keyword evidence="8 11" id="KW-1133">Transmembrane helix</keyword>
<protein>
    <recommendedName>
        <fullName evidence="3">Sec translocon accessory complex subunit YajC</fullName>
    </recommendedName>
</protein>
<evidence type="ECO:0000256" key="8">
    <source>
        <dbReference type="ARBA" id="ARBA00022989"/>
    </source>
</evidence>
<dbReference type="GO" id="GO:0015031">
    <property type="term" value="P:protein transport"/>
    <property type="evidence" value="ECO:0007669"/>
    <property type="project" value="UniProtKB-KW"/>
</dbReference>
<comment type="similarity">
    <text evidence="2">Belongs to the YajC family.</text>
</comment>
<keyword evidence="4" id="KW-0813">Transport</keyword>
<accession>A0A9D9H9J2</accession>
<dbReference type="Proteomes" id="UP000823637">
    <property type="component" value="Unassembled WGS sequence"/>
</dbReference>
<dbReference type="AlphaFoldDB" id="A0A9D9H9J2"/>
<comment type="caution">
    <text evidence="12">The sequence shown here is derived from an EMBL/GenBank/DDBJ whole genome shotgun (WGS) entry which is preliminary data.</text>
</comment>
<keyword evidence="7" id="KW-0653">Protein transport</keyword>
<dbReference type="NCBIfam" id="TIGR00739">
    <property type="entry name" value="yajC"/>
    <property type="match status" value="1"/>
</dbReference>
<evidence type="ECO:0000313" key="13">
    <source>
        <dbReference type="Proteomes" id="UP000823637"/>
    </source>
</evidence>
<dbReference type="GO" id="GO:0005886">
    <property type="term" value="C:plasma membrane"/>
    <property type="evidence" value="ECO:0007669"/>
    <property type="project" value="UniProtKB-SubCell"/>
</dbReference>
<evidence type="ECO:0000256" key="7">
    <source>
        <dbReference type="ARBA" id="ARBA00022927"/>
    </source>
</evidence>
<evidence type="ECO:0000256" key="11">
    <source>
        <dbReference type="SAM" id="Phobius"/>
    </source>
</evidence>
<evidence type="ECO:0000256" key="1">
    <source>
        <dbReference type="ARBA" id="ARBA00004162"/>
    </source>
</evidence>
<dbReference type="EMBL" id="JADIMR010000003">
    <property type="protein sequence ID" value="MBO8446145.1"/>
    <property type="molecule type" value="Genomic_DNA"/>
</dbReference>
<dbReference type="Pfam" id="PF02699">
    <property type="entry name" value="YajC"/>
    <property type="match status" value="1"/>
</dbReference>
<sequence length="107" mass="11670">MNATVLLQAAGQAQGGMWTSLIMIVLIFVVMYFFMIRPNVKKQKEIKKFQDSLKNGDKVVTAGGIYGKVKDVKETEVLLEISQGVCITVDKNSVFATSADRSAAPAK</sequence>